<gene>
    <name evidence="2" type="ORF">FHR32_002211</name>
</gene>
<dbReference type="RefSeq" id="WP_184754194.1">
    <property type="nucleotide sequence ID" value="NZ_BAABEK010000014.1"/>
</dbReference>
<dbReference type="InterPro" id="IPR050266">
    <property type="entry name" value="AB_hydrolase_sf"/>
</dbReference>
<protein>
    <submittedName>
        <fullName evidence="2">Pimeloyl-ACP methyl ester carboxylesterase</fullName>
    </submittedName>
</protein>
<dbReference type="InterPro" id="IPR000073">
    <property type="entry name" value="AB_hydrolase_1"/>
</dbReference>
<evidence type="ECO:0000259" key="1">
    <source>
        <dbReference type="Pfam" id="PF00561"/>
    </source>
</evidence>
<dbReference type="Pfam" id="PF00561">
    <property type="entry name" value="Abhydrolase_1"/>
    <property type="match status" value="1"/>
</dbReference>
<name>A0A7W7W8K9_9ACTN</name>
<keyword evidence="3" id="KW-1185">Reference proteome</keyword>
<dbReference type="PRINTS" id="PR00111">
    <property type="entry name" value="ABHYDROLASE"/>
</dbReference>
<sequence length="272" mass="28936">MSQDTTSPTTTPVRAGLDIAGRRLSYLDFGGTGRPLVALHGHMSEGASFAGLAAALAPEWRVIALDQRGHGESDRAADYSREGYIADVVALLDHLGLDRPVVLGHSLGAVNAYQLAARHPGRVGAVVNAEGPASFGLDGPNPLAFVLALPYEAPTREALIEGLGQAAPFFGDALRENPDGTWRLPFHPQDMVDSEELVHGDHWSDWLASTCPALLVRGTKGVIPAEQAHAMVERRPGTHLAELEADHFVYAGDPEGFATAVRAFLRSLDSVD</sequence>
<dbReference type="Gene3D" id="3.40.50.1820">
    <property type="entry name" value="alpha/beta hydrolase"/>
    <property type="match status" value="1"/>
</dbReference>
<dbReference type="GO" id="GO:0046464">
    <property type="term" value="P:acylglycerol catabolic process"/>
    <property type="evidence" value="ECO:0007669"/>
    <property type="project" value="TreeGrafter"/>
</dbReference>
<dbReference type="GO" id="GO:0047372">
    <property type="term" value="F:monoacylglycerol lipase activity"/>
    <property type="evidence" value="ECO:0007669"/>
    <property type="project" value="TreeGrafter"/>
</dbReference>
<reference evidence="2 3" key="1">
    <citation type="submission" date="2020-08" db="EMBL/GenBank/DDBJ databases">
        <title>Sequencing the genomes of 1000 actinobacteria strains.</title>
        <authorList>
            <person name="Klenk H.-P."/>
        </authorList>
    </citation>
    <scope>NUCLEOTIDE SEQUENCE [LARGE SCALE GENOMIC DNA]</scope>
    <source>
        <strain evidence="2 3">DSM 43023</strain>
    </source>
</reference>
<evidence type="ECO:0000313" key="2">
    <source>
        <dbReference type="EMBL" id="MBB4937906.1"/>
    </source>
</evidence>
<dbReference type="InterPro" id="IPR029058">
    <property type="entry name" value="AB_hydrolase_fold"/>
</dbReference>
<dbReference type="GO" id="GO:0016020">
    <property type="term" value="C:membrane"/>
    <property type="evidence" value="ECO:0007669"/>
    <property type="project" value="TreeGrafter"/>
</dbReference>
<accession>A0A7W7W8K9</accession>
<organism evidence="2 3">
    <name type="scientific">Streptosporangium album</name>
    <dbReference type="NCBI Taxonomy" id="47479"/>
    <lineage>
        <taxon>Bacteria</taxon>
        <taxon>Bacillati</taxon>
        <taxon>Actinomycetota</taxon>
        <taxon>Actinomycetes</taxon>
        <taxon>Streptosporangiales</taxon>
        <taxon>Streptosporangiaceae</taxon>
        <taxon>Streptosporangium</taxon>
    </lineage>
</organism>
<proteinExistence type="predicted"/>
<dbReference type="AlphaFoldDB" id="A0A7W7W8K9"/>
<dbReference type="PANTHER" id="PTHR43798:SF33">
    <property type="entry name" value="HYDROLASE, PUTATIVE (AFU_ORTHOLOGUE AFUA_2G14860)-RELATED"/>
    <property type="match status" value="1"/>
</dbReference>
<dbReference type="Proteomes" id="UP000534286">
    <property type="component" value="Unassembled WGS sequence"/>
</dbReference>
<dbReference type="EMBL" id="JACHJU010000001">
    <property type="protein sequence ID" value="MBB4937906.1"/>
    <property type="molecule type" value="Genomic_DNA"/>
</dbReference>
<feature type="domain" description="AB hydrolase-1" evidence="1">
    <location>
        <begin position="35"/>
        <end position="134"/>
    </location>
</feature>
<dbReference type="SUPFAM" id="SSF53474">
    <property type="entry name" value="alpha/beta-Hydrolases"/>
    <property type="match status" value="1"/>
</dbReference>
<comment type="caution">
    <text evidence="2">The sequence shown here is derived from an EMBL/GenBank/DDBJ whole genome shotgun (WGS) entry which is preliminary data.</text>
</comment>
<evidence type="ECO:0000313" key="3">
    <source>
        <dbReference type="Proteomes" id="UP000534286"/>
    </source>
</evidence>
<dbReference type="PANTHER" id="PTHR43798">
    <property type="entry name" value="MONOACYLGLYCEROL LIPASE"/>
    <property type="match status" value="1"/>
</dbReference>